<feature type="region of interest" description="Disordered" evidence="1">
    <location>
        <begin position="163"/>
        <end position="186"/>
    </location>
</feature>
<organism evidence="2 3">
    <name type="scientific">Cercophora samala</name>
    <dbReference type="NCBI Taxonomy" id="330535"/>
    <lineage>
        <taxon>Eukaryota</taxon>
        <taxon>Fungi</taxon>
        <taxon>Dikarya</taxon>
        <taxon>Ascomycota</taxon>
        <taxon>Pezizomycotina</taxon>
        <taxon>Sordariomycetes</taxon>
        <taxon>Sordariomycetidae</taxon>
        <taxon>Sordariales</taxon>
        <taxon>Lasiosphaeriaceae</taxon>
        <taxon>Cercophora</taxon>
    </lineage>
</organism>
<evidence type="ECO:0000256" key="1">
    <source>
        <dbReference type="SAM" id="MobiDB-lite"/>
    </source>
</evidence>
<dbReference type="EMBL" id="JAULSY010000080">
    <property type="protein sequence ID" value="KAK0666927.1"/>
    <property type="molecule type" value="Genomic_DNA"/>
</dbReference>
<accession>A0AA39ZAQ9</accession>
<dbReference type="AlphaFoldDB" id="A0AA39ZAQ9"/>
<evidence type="ECO:0000313" key="2">
    <source>
        <dbReference type="EMBL" id="KAK0666927.1"/>
    </source>
</evidence>
<reference evidence="2" key="1">
    <citation type="submission" date="2023-06" db="EMBL/GenBank/DDBJ databases">
        <title>Genome-scale phylogeny and comparative genomics of the fungal order Sordariales.</title>
        <authorList>
            <consortium name="Lawrence Berkeley National Laboratory"/>
            <person name="Hensen N."/>
            <person name="Bonometti L."/>
            <person name="Westerberg I."/>
            <person name="Brannstrom I.O."/>
            <person name="Guillou S."/>
            <person name="Cros-Aarteil S."/>
            <person name="Calhoun S."/>
            <person name="Haridas S."/>
            <person name="Kuo A."/>
            <person name="Mondo S."/>
            <person name="Pangilinan J."/>
            <person name="Riley R."/>
            <person name="Labutti K."/>
            <person name="Andreopoulos B."/>
            <person name="Lipzen A."/>
            <person name="Chen C."/>
            <person name="Yanf M."/>
            <person name="Daum C."/>
            <person name="Ng V."/>
            <person name="Clum A."/>
            <person name="Steindorff A."/>
            <person name="Ohm R."/>
            <person name="Martin F."/>
            <person name="Silar P."/>
            <person name="Natvig D."/>
            <person name="Lalanne C."/>
            <person name="Gautier V."/>
            <person name="Ament-Velasquez S.L."/>
            <person name="Kruys A."/>
            <person name="Hutchinson M.I."/>
            <person name="Powell A.J."/>
            <person name="Barry K."/>
            <person name="Miller A.N."/>
            <person name="Grigoriev I.V."/>
            <person name="Debuchy R."/>
            <person name="Gladieux P."/>
            <person name="Thoren M.H."/>
            <person name="Johannesson H."/>
        </authorList>
    </citation>
    <scope>NUCLEOTIDE SEQUENCE</scope>
    <source>
        <strain evidence="2">CBS 307.81</strain>
    </source>
</reference>
<sequence>MDGQCTPRPALNPVPGTIYYPHLPAFVVGRPVFQWIHPRWLSGHFLPPQQQLPSRHLLCSSTSILLIVRKQQLPLRTSPIQRQSCAGCRLSTAVENAQIGDRPYNQPGALTCQRKPPGTNSNSSNSSNSSSSNYQQPAARQMATCRTIMLSNRHLYAAVALGSSQGPSRHDGSADTPGFPAYASSRGREQEPHCPCMFLDITTPQCLCRLAERKLRNSPP</sequence>
<evidence type="ECO:0000313" key="3">
    <source>
        <dbReference type="Proteomes" id="UP001174997"/>
    </source>
</evidence>
<feature type="region of interest" description="Disordered" evidence="1">
    <location>
        <begin position="99"/>
        <end position="138"/>
    </location>
</feature>
<gene>
    <name evidence="2" type="ORF">QBC41DRAFT_145220</name>
</gene>
<name>A0AA39ZAQ9_9PEZI</name>
<protein>
    <submittedName>
        <fullName evidence="2">Uncharacterized protein</fullName>
    </submittedName>
</protein>
<keyword evidence="3" id="KW-1185">Reference proteome</keyword>
<dbReference type="Proteomes" id="UP001174997">
    <property type="component" value="Unassembled WGS sequence"/>
</dbReference>
<proteinExistence type="predicted"/>
<feature type="compositionally biased region" description="Low complexity" evidence="1">
    <location>
        <begin position="120"/>
        <end position="133"/>
    </location>
</feature>
<comment type="caution">
    <text evidence="2">The sequence shown here is derived from an EMBL/GenBank/DDBJ whole genome shotgun (WGS) entry which is preliminary data.</text>
</comment>